<protein>
    <recommendedName>
        <fullName evidence="1">GerMN domain-containing protein</fullName>
    </recommendedName>
</protein>
<dbReference type="AlphaFoldDB" id="A0A267MKU7"/>
<dbReference type="InterPro" id="IPR019606">
    <property type="entry name" value="GerMN"/>
</dbReference>
<dbReference type="SMART" id="SM00909">
    <property type="entry name" value="Germane"/>
    <property type="match status" value="1"/>
</dbReference>
<dbReference type="OrthoDB" id="1955078at2"/>
<accession>A0A267MKU7</accession>
<dbReference type="Proteomes" id="UP000216024">
    <property type="component" value="Unassembled WGS sequence"/>
</dbReference>
<sequence>MRTTITLKGELKMKKKIILGICMLTMATSLFIGCGKKEEQKQEVNTEVPAQEEVVKEEAKDVNYVLYLKNRNMPYLFDERYTIKEDDAKLEGKTMEEFVMNELINFKEFGEYENPIPKGTNVLSIEKEGPLVTVNLSEEFNNFKGTKDDVELLIASIVNSLTILPGNEKVQILVEGKVVENIGGVKIKAPLEYFDNLYPDK</sequence>
<evidence type="ECO:0000313" key="2">
    <source>
        <dbReference type="EMBL" id="PAB59423.1"/>
    </source>
</evidence>
<proteinExistence type="predicted"/>
<reference evidence="2 3" key="1">
    <citation type="submission" date="2017-06" db="EMBL/GenBank/DDBJ databases">
        <title>Draft genome sequence of anaerobic fermentative bacterium Anaeromicrobium sediminis DY2726D isolated from West Pacific Ocean sediments.</title>
        <authorList>
            <person name="Zeng X."/>
        </authorList>
    </citation>
    <scope>NUCLEOTIDE SEQUENCE [LARGE SCALE GENOMIC DNA]</scope>
    <source>
        <strain evidence="2 3">DY2726D</strain>
    </source>
</reference>
<keyword evidence="3" id="KW-1185">Reference proteome</keyword>
<feature type="domain" description="GerMN" evidence="1">
    <location>
        <begin position="96"/>
        <end position="183"/>
    </location>
</feature>
<dbReference type="Pfam" id="PF10646">
    <property type="entry name" value="Germane"/>
    <property type="match status" value="1"/>
</dbReference>
<organism evidence="2 3">
    <name type="scientific">Anaeromicrobium sediminis</name>
    <dbReference type="NCBI Taxonomy" id="1478221"/>
    <lineage>
        <taxon>Bacteria</taxon>
        <taxon>Bacillati</taxon>
        <taxon>Bacillota</taxon>
        <taxon>Clostridia</taxon>
        <taxon>Peptostreptococcales</taxon>
        <taxon>Thermotaleaceae</taxon>
        <taxon>Anaeromicrobium</taxon>
    </lineage>
</organism>
<evidence type="ECO:0000259" key="1">
    <source>
        <dbReference type="SMART" id="SM00909"/>
    </source>
</evidence>
<dbReference type="PROSITE" id="PS51257">
    <property type="entry name" value="PROKAR_LIPOPROTEIN"/>
    <property type="match status" value="1"/>
</dbReference>
<dbReference type="EMBL" id="NIBG01000007">
    <property type="protein sequence ID" value="PAB59423.1"/>
    <property type="molecule type" value="Genomic_DNA"/>
</dbReference>
<evidence type="ECO:0000313" key="3">
    <source>
        <dbReference type="Proteomes" id="UP000216024"/>
    </source>
</evidence>
<comment type="caution">
    <text evidence="2">The sequence shown here is derived from an EMBL/GenBank/DDBJ whole genome shotgun (WGS) entry which is preliminary data.</text>
</comment>
<name>A0A267MKU7_9FIRM</name>
<gene>
    <name evidence="2" type="ORF">CCE28_09390</name>
</gene>